<evidence type="ECO:0000256" key="2">
    <source>
        <dbReference type="ARBA" id="ARBA00022475"/>
    </source>
</evidence>
<dbReference type="InterPro" id="IPR013604">
    <property type="entry name" value="7TM_chemorcpt"/>
</dbReference>
<reference evidence="7 8" key="1">
    <citation type="submission" date="2020-04" db="EMBL/GenBank/DDBJ databases">
        <authorList>
            <person name="Alioto T."/>
            <person name="Alioto T."/>
            <person name="Gomez Garrido J."/>
        </authorList>
    </citation>
    <scope>NUCLEOTIDE SEQUENCE [LARGE SCALE GENOMIC DNA]</scope>
</reference>
<accession>A0A8S1C9V4</accession>
<keyword evidence="4 6" id="KW-1133">Transmembrane helix</keyword>
<dbReference type="Proteomes" id="UP000494165">
    <property type="component" value="Unassembled WGS sequence"/>
</dbReference>
<evidence type="ECO:0000256" key="1">
    <source>
        <dbReference type="ARBA" id="ARBA00004651"/>
    </source>
</evidence>
<comment type="caution">
    <text evidence="7">The sequence shown here is derived from an EMBL/GenBank/DDBJ whole genome shotgun (WGS) entry which is preliminary data.</text>
</comment>
<proteinExistence type="predicted"/>
<evidence type="ECO:0008006" key="9">
    <source>
        <dbReference type="Google" id="ProtNLM"/>
    </source>
</evidence>
<name>A0A8S1C9V4_9INSE</name>
<keyword evidence="5 6" id="KW-0472">Membrane</keyword>
<dbReference type="GO" id="GO:0050909">
    <property type="term" value="P:sensory perception of taste"/>
    <property type="evidence" value="ECO:0007669"/>
    <property type="project" value="InterPro"/>
</dbReference>
<keyword evidence="8" id="KW-1185">Reference proteome</keyword>
<evidence type="ECO:0000256" key="3">
    <source>
        <dbReference type="ARBA" id="ARBA00022692"/>
    </source>
</evidence>
<organism evidence="7 8">
    <name type="scientific">Cloeon dipterum</name>
    <dbReference type="NCBI Taxonomy" id="197152"/>
    <lineage>
        <taxon>Eukaryota</taxon>
        <taxon>Metazoa</taxon>
        <taxon>Ecdysozoa</taxon>
        <taxon>Arthropoda</taxon>
        <taxon>Hexapoda</taxon>
        <taxon>Insecta</taxon>
        <taxon>Pterygota</taxon>
        <taxon>Palaeoptera</taxon>
        <taxon>Ephemeroptera</taxon>
        <taxon>Pisciforma</taxon>
        <taxon>Baetidae</taxon>
        <taxon>Cloeon</taxon>
    </lineage>
</organism>
<evidence type="ECO:0000256" key="5">
    <source>
        <dbReference type="ARBA" id="ARBA00023136"/>
    </source>
</evidence>
<protein>
    <recommendedName>
        <fullName evidence="9">Gustatory receptor</fullName>
    </recommendedName>
</protein>
<feature type="transmembrane region" description="Helical" evidence="6">
    <location>
        <begin position="112"/>
        <end position="136"/>
    </location>
</feature>
<dbReference type="AlphaFoldDB" id="A0A8S1C9V4"/>
<evidence type="ECO:0000256" key="6">
    <source>
        <dbReference type="SAM" id="Phobius"/>
    </source>
</evidence>
<evidence type="ECO:0000256" key="4">
    <source>
        <dbReference type="ARBA" id="ARBA00022989"/>
    </source>
</evidence>
<dbReference type="EMBL" id="CADEPI010000014">
    <property type="protein sequence ID" value="CAB3363997.1"/>
    <property type="molecule type" value="Genomic_DNA"/>
</dbReference>
<dbReference type="Pfam" id="PF08395">
    <property type="entry name" value="7tm_7"/>
    <property type="match status" value="1"/>
</dbReference>
<dbReference type="GO" id="GO:0005886">
    <property type="term" value="C:plasma membrane"/>
    <property type="evidence" value="ECO:0007669"/>
    <property type="project" value="UniProtKB-SubCell"/>
</dbReference>
<keyword evidence="2" id="KW-1003">Cell membrane</keyword>
<evidence type="ECO:0000313" key="8">
    <source>
        <dbReference type="Proteomes" id="UP000494165"/>
    </source>
</evidence>
<evidence type="ECO:0000313" key="7">
    <source>
        <dbReference type="EMBL" id="CAB3363997.1"/>
    </source>
</evidence>
<gene>
    <name evidence="7" type="ORF">CLODIP_2_CD06868</name>
</gene>
<comment type="subcellular location">
    <subcellularLocation>
        <location evidence="1">Cell membrane</location>
        <topology evidence="1">Multi-pass membrane protein</topology>
    </subcellularLocation>
</comment>
<keyword evidence="3 6" id="KW-0812">Transmembrane</keyword>
<sequence>MLLDAYPCLRMVHADIFHLIRDTNKFFGPLLILTQMLQFQVLLYSGYVFVIACFDLEDAFAKAQETVSKLLSVETDTSNVWVREEAALFREQLLHYRTFTFNISGLCTINNAYIFIVFGALATYLATLLQFHLLALQFKQDTSA</sequence>